<dbReference type="AlphaFoldDB" id="A0A2S7K8U3"/>
<dbReference type="InterPro" id="IPR058248">
    <property type="entry name" value="Lxx211020-like"/>
</dbReference>
<dbReference type="InterPro" id="IPR036182">
    <property type="entry name" value="PCuAC_sf"/>
</dbReference>
<keyword evidence="2" id="KW-1185">Reference proteome</keyword>
<comment type="caution">
    <text evidence="1">The sequence shown here is derived from an EMBL/GenBank/DDBJ whole genome shotgun (WGS) entry which is preliminary data.</text>
</comment>
<evidence type="ECO:0000313" key="2">
    <source>
        <dbReference type="Proteomes" id="UP000239504"/>
    </source>
</evidence>
<organism evidence="1 2">
    <name type="scientific">Hyphococcus luteus</name>
    <dbReference type="NCBI Taxonomy" id="2058213"/>
    <lineage>
        <taxon>Bacteria</taxon>
        <taxon>Pseudomonadati</taxon>
        <taxon>Pseudomonadota</taxon>
        <taxon>Alphaproteobacteria</taxon>
        <taxon>Parvularculales</taxon>
        <taxon>Parvularculaceae</taxon>
        <taxon>Hyphococcus</taxon>
    </lineage>
</organism>
<evidence type="ECO:0000313" key="1">
    <source>
        <dbReference type="EMBL" id="PQA88927.1"/>
    </source>
</evidence>
<protein>
    <recommendedName>
        <fullName evidence="3">Copper chaperone PCu(A)C</fullName>
    </recommendedName>
</protein>
<dbReference type="Proteomes" id="UP000239504">
    <property type="component" value="Unassembled WGS sequence"/>
</dbReference>
<dbReference type="PANTHER" id="PTHR36302:SF1">
    <property type="entry name" value="COPPER CHAPERONE PCU(A)C"/>
    <property type="match status" value="1"/>
</dbReference>
<dbReference type="OrthoDB" id="9796962at2"/>
<name>A0A2S7K8U3_9PROT</name>
<dbReference type="EMBL" id="PJCH01000003">
    <property type="protein sequence ID" value="PQA88927.1"/>
    <property type="molecule type" value="Genomic_DNA"/>
</dbReference>
<dbReference type="PANTHER" id="PTHR36302">
    <property type="entry name" value="BLR7088 PROTEIN"/>
    <property type="match status" value="1"/>
</dbReference>
<dbReference type="SUPFAM" id="SSF110087">
    <property type="entry name" value="DR1885-like metal-binding protein"/>
    <property type="match status" value="1"/>
</dbReference>
<accession>A0A2S7K8U3</accession>
<evidence type="ECO:0008006" key="3">
    <source>
        <dbReference type="Google" id="ProtNLM"/>
    </source>
</evidence>
<dbReference type="Gene3D" id="2.60.40.1890">
    <property type="entry name" value="PCu(A)C copper chaperone"/>
    <property type="match status" value="1"/>
</dbReference>
<gene>
    <name evidence="1" type="ORF">CW354_02965</name>
</gene>
<dbReference type="Pfam" id="PF04314">
    <property type="entry name" value="PCuAC"/>
    <property type="match status" value="1"/>
</dbReference>
<reference evidence="1 2" key="1">
    <citation type="submission" date="2017-12" db="EMBL/GenBank/DDBJ databases">
        <authorList>
            <person name="Hurst M.R.H."/>
        </authorList>
    </citation>
    <scope>NUCLEOTIDE SEQUENCE [LARGE SCALE GENOMIC DNA]</scope>
    <source>
        <strain evidence="1 2">SY-3-19</strain>
    </source>
</reference>
<proteinExistence type="predicted"/>
<dbReference type="InterPro" id="IPR007410">
    <property type="entry name" value="LpqE-like"/>
</dbReference>
<sequence length="215" mass="22204">MVRSGRPNLVCRYCCRRAISIESITSCPLRPPVLTVSDAGANRRRQSLFQALRSQAMQILRQLPIALFLALAACGGPEPSACDGDGVSASGAWLRAAGEGQPMSAAYVELCNGADAPDKLVAAHFDGANAAEIHITSMDEDGMASMAPAEGGLALAPHEKTALAPGGAHIMLIGLSAPIAAGEEAAITLEFENAEPMTVMFKAMSPAEAAAHQGH</sequence>